<evidence type="ECO:0000313" key="1">
    <source>
        <dbReference type="EMBL" id="KAG7334000.1"/>
    </source>
</evidence>
<proteinExistence type="predicted"/>
<accession>A0A9D3P3F5</accession>
<dbReference type="AlphaFoldDB" id="A0A9D3P3F5"/>
<comment type="caution">
    <text evidence="1">The sequence shown here is derived from an EMBL/GenBank/DDBJ whole genome shotgun (WGS) entry which is preliminary data.</text>
</comment>
<gene>
    <name evidence="1" type="ORF">KOW79_002407</name>
</gene>
<protein>
    <submittedName>
        <fullName evidence="1">Uncharacterized protein</fullName>
    </submittedName>
</protein>
<sequence length="68" mass="7886">MIVYFSHMFKAPPIRLPRLSSNPAPPRELHEFQFLSVLWKSGCKSVASMALPFRSQHLYFIPLDLDII</sequence>
<keyword evidence="2" id="KW-1185">Reference proteome</keyword>
<evidence type="ECO:0000313" key="2">
    <source>
        <dbReference type="Proteomes" id="UP000824219"/>
    </source>
</evidence>
<organism evidence="1 2">
    <name type="scientific">Hemibagrus wyckioides</name>
    <dbReference type="NCBI Taxonomy" id="337641"/>
    <lineage>
        <taxon>Eukaryota</taxon>
        <taxon>Metazoa</taxon>
        <taxon>Chordata</taxon>
        <taxon>Craniata</taxon>
        <taxon>Vertebrata</taxon>
        <taxon>Euteleostomi</taxon>
        <taxon>Actinopterygii</taxon>
        <taxon>Neopterygii</taxon>
        <taxon>Teleostei</taxon>
        <taxon>Ostariophysi</taxon>
        <taxon>Siluriformes</taxon>
        <taxon>Bagridae</taxon>
        <taxon>Hemibagrus</taxon>
    </lineage>
</organism>
<dbReference type="EMBL" id="JAHKSW010000003">
    <property type="protein sequence ID" value="KAG7334000.1"/>
    <property type="molecule type" value="Genomic_DNA"/>
</dbReference>
<dbReference type="Proteomes" id="UP000824219">
    <property type="component" value="Linkage Group LG03"/>
</dbReference>
<reference evidence="1 2" key="1">
    <citation type="submission" date="2021-06" db="EMBL/GenBank/DDBJ databases">
        <title>Chromosome-level genome assembly of the red-tail catfish (Hemibagrus wyckioides).</title>
        <authorList>
            <person name="Shao F."/>
        </authorList>
    </citation>
    <scope>NUCLEOTIDE SEQUENCE [LARGE SCALE GENOMIC DNA]</scope>
    <source>
        <strain evidence="1">EC202008001</strain>
        <tissue evidence="1">Blood</tissue>
    </source>
</reference>
<name>A0A9D3P3F5_9TELE</name>